<keyword evidence="3" id="KW-1185">Reference proteome</keyword>
<dbReference type="Gene3D" id="3.40.30.10">
    <property type="entry name" value="Glutaredoxin"/>
    <property type="match status" value="1"/>
</dbReference>
<dbReference type="CDD" id="cd02947">
    <property type="entry name" value="TRX_family"/>
    <property type="match status" value="1"/>
</dbReference>
<dbReference type="PANTHER" id="PTHR10438:SF413">
    <property type="entry name" value="THIOREDOXIN H2"/>
    <property type="match status" value="1"/>
</dbReference>
<dbReference type="EMBL" id="JBBPBN010000145">
    <property type="protein sequence ID" value="KAK8975469.1"/>
    <property type="molecule type" value="Genomic_DNA"/>
</dbReference>
<dbReference type="PROSITE" id="PS51352">
    <property type="entry name" value="THIOREDOXIN_2"/>
    <property type="match status" value="1"/>
</dbReference>
<sequence>MVIDFSASWCGPCKFMEPVLNDMAARFTEVEFVKLDVDEMHDVAQEYGVQAMPTFVLLKKGKEVDRVVGSKRMILRRRSKNIRLCKLLLEFSVCIFSSINNVEWDFPGCDYKTMFQTLCCGKMIDDCQ</sequence>
<accession>A0ABR2NH03</accession>
<dbReference type="InterPro" id="IPR050620">
    <property type="entry name" value="Thioredoxin_H-type-like"/>
</dbReference>
<dbReference type="PRINTS" id="PR00421">
    <property type="entry name" value="THIOREDOXIN"/>
</dbReference>
<comment type="caution">
    <text evidence="2">The sequence shown here is derived from an EMBL/GenBank/DDBJ whole genome shotgun (WGS) entry which is preliminary data.</text>
</comment>
<proteinExistence type="predicted"/>
<protein>
    <recommendedName>
        <fullName evidence="1">Thioredoxin domain-containing protein</fullName>
    </recommendedName>
</protein>
<dbReference type="PROSITE" id="PS51354">
    <property type="entry name" value="GLUTAREDOXIN_2"/>
    <property type="match status" value="1"/>
</dbReference>
<dbReference type="PANTHER" id="PTHR10438">
    <property type="entry name" value="THIOREDOXIN"/>
    <property type="match status" value="1"/>
</dbReference>
<evidence type="ECO:0000259" key="1">
    <source>
        <dbReference type="PROSITE" id="PS51352"/>
    </source>
</evidence>
<evidence type="ECO:0000313" key="3">
    <source>
        <dbReference type="Proteomes" id="UP001396334"/>
    </source>
</evidence>
<organism evidence="2 3">
    <name type="scientific">Hibiscus sabdariffa</name>
    <name type="common">roselle</name>
    <dbReference type="NCBI Taxonomy" id="183260"/>
    <lineage>
        <taxon>Eukaryota</taxon>
        <taxon>Viridiplantae</taxon>
        <taxon>Streptophyta</taxon>
        <taxon>Embryophyta</taxon>
        <taxon>Tracheophyta</taxon>
        <taxon>Spermatophyta</taxon>
        <taxon>Magnoliopsida</taxon>
        <taxon>eudicotyledons</taxon>
        <taxon>Gunneridae</taxon>
        <taxon>Pentapetalae</taxon>
        <taxon>rosids</taxon>
        <taxon>malvids</taxon>
        <taxon>Malvales</taxon>
        <taxon>Malvaceae</taxon>
        <taxon>Malvoideae</taxon>
        <taxon>Hibiscus</taxon>
    </lineage>
</organism>
<dbReference type="InterPro" id="IPR036249">
    <property type="entry name" value="Thioredoxin-like_sf"/>
</dbReference>
<dbReference type="InterPro" id="IPR013766">
    <property type="entry name" value="Thioredoxin_domain"/>
</dbReference>
<dbReference type="Proteomes" id="UP001396334">
    <property type="component" value="Unassembled WGS sequence"/>
</dbReference>
<dbReference type="Pfam" id="PF00085">
    <property type="entry name" value="Thioredoxin"/>
    <property type="match status" value="1"/>
</dbReference>
<name>A0ABR2NH03_9ROSI</name>
<evidence type="ECO:0000313" key="2">
    <source>
        <dbReference type="EMBL" id="KAK8975469.1"/>
    </source>
</evidence>
<dbReference type="SUPFAM" id="SSF52833">
    <property type="entry name" value="Thioredoxin-like"/>
    <property type="match status" value="1"/>
</dbReference>
<dbReference type="PROSITE" id="PS00194">
    <property type="entry name" value="THIOREDOXIN_1"/>
    <property type="match status" value="1"/>
</dbReference>
<dbReference type="InterPro" id="IPR017937">
    <property type="entry name" value="Thioredoxin_CS"/>
</dbReference>
<gene>
    <name evidence="2" type="ORF">V6N11_069899</name>
</gene>
<reference evidence="2 3" key="1">
    <citation type="journal article" date="2024" name="G3 (Bethesda)">
        <title>Genome assembly of Hibiscus sabdariffa L. provides insights into metabolisms of medicinal natural products.</title>
        <authorList>
            <person name="Kim T."/>
        </authorList>
    </citation>
    <scope>NUCLEOTIDE SEQUENCE [LARGE SCALE GENOMIC DNA]</scope>
    <source>
        <strain evidence="2">TK-2024</strain>
        <tissue evidence="2">Old leaves</tissue>
    </source>
</reference>
<feature type="domain" description="Thioredoxin" evidence="1">
    <location>
        <begin position="1"/>
        <end position="90"/>
    </location>
</feature>